<accession>A0A850RFT2</accession>
<sequence length="241" mass="27761">MPKIAFQNSNVPAVTPLYPAPSAEPPMVLFTIEAELTVRHLVRAMDVEVAWFGLVRYEEDLDAYVVYKILIPEQEVTAATVDITANAIAQLTGEILDAGDDPSHLRYHGHSHVNMPASPSPTDQEHLSDYLEHTDWFIREIRNKKGDYKLDVFDKRQGVVFQCVHRDVYEHLRDIDFFDALDELIDARVIERRAKPPVFNARNFTISSKRQEPRLDEIITYDDLEDRFYAQLSDPFFVKGN</sequence>
<dbReference type="EMBL" id="JABZEO010000001">
    <property type="protein sequence ID" value="NVZ07973.1"/>
    <property type="molecule type" value="Genomic_DNA"/>
</dbReference>
<comment type="caution">
    <text evidence="1">The sequence shown here is derived from an EMBL/GenBank/DDBJ whole genome shotgun (WGS) entry which is preliminary data.</text>
</comment>
<evidence type="ECO:0000313" key="2">
    <source>
        <dbReference type="Proteomes" id="UP000592294"/>
    </source>
</evidence>
<name>A0A850RFT2_9GAMM</name>
<evidence type="ECO:0000313" key="1">
    <source>
        <dbReference type="EMBL" id="NVZ07973.1"/>
    </source>
</evidence>
<organism evidence="1 2">
    <name type="scientific">Allochromatium humboldtianum</name>
    <dbReference type="NCBI Taxonomy" id="504901"/>
    <lineage>
        <taxon>Bacteria</taxon>
        <taxon>Pseudomonadati</taxon>
        <taxon>Pseudomonadota</taxon>
        <taxon>Gammaproteobacteria</taxon>
        <taxon>Chromatiales</taxon>
        <taxon>Chromatiaceae</taxon>
        <taxon>Allochromatium</taxon>
    </lineage>
</organism>
<keyword evidence="2" id="KW-1185">Reference proteome</keyword>
<dbReference type="RefSeq" id="WP_176974767.1">
    <property type="nucleotide sequence ID" value="NZ_JABZEO010000001.1"/>
</dbReference>
<proteinExistence type="predicted"/>
<dbReference type="Proteomes" id="UP000592294">
    <property type="component" value="Unassembled WGS sequence"/>
</dbReference>
<reference evidence="1 2" key="1">
    <citation type="submission" date="2020-06" db="EMBL/GenBank/DDBJ databases">
        <title>Whole-genome sequence of Allochromatium humboldtianum DSM 21881, type strain.</title>
        <authorList>
            <person name="Kyndt J.A."/>
            <person name="Meyer T.E."/>
        </authorList>
    </citation>
    <scope>NUCLEOTIDE SEQUENCE [LARGE SCALE GENOMIC DNA]</scope>
    <source>
        <strain evidence="1 2">DSM 21881</strain>
    </source>
</reference>
<gene>
    <name evidence="1" type="ORF">HW932_01700</name>
</gene>
<dbReference type="AlphaFoldDB" id="A0A850RFT2"/>
<protein>
    <submittedName>
        <fullName evidence="1">Uncharacterized protein</fullName>
    </submittedName>
</protein>